<proteinExistence type="predicted"/>
<comment type="caution">
    <text evidence="3">The sequence shown here is derived from an EMBL/GenBank/DDBJ whole genome shotgun (WGS) entry which is preliminary data.</text>
</comment>
<keyword evidence="4" id="KW-1185">Reference proteome</keyword>
<dbReference type="EMBL" id="BSXT01000342">
    <property type="protein sequence ID" value="GMF24890.1"/>
    <property type="molecule type" value="Genomic_DNA"/>
</dbReference>
<evidence type="ECO:0000256" key="2">
    <source>
        <dbReference type="SAM" id="Phobius"/>
    </source>
</evidence>
<keyword evidence="2" id="KW-0472">Membrane</keyword>
<feature type="compositionally biased region" description="Low complexity" evidence="1">
    <location>
        <begin position="9"/>
        <end position="20"/>
    </location>
</feature>
<feature type="compositionally biased region" description="Low complexity" evidence="1">
    <location>
        <begin position="52"/>
        <end position="73"/>
    </location>
</feature>
<name>A0A9W6X025_9STRA</name>
<evidence type="ECO:0000313" key="4">
    <source>
        <dbReference type="Proteomes" id="UP001165121"/>
    </source>
</evidence>
<protein>
    <submittedName>
        <fullName evidence="3">Unnamed protein product</fullName>
    </submittedName>
</protein>
<evidence type="ECO:0000313" key="3">
    <source>
        <dbReference type="EMBL" id="GMF24890.1"/>
    </source>
</evidence>
<feature type="transmembrane region" description="Helical" evidence="2">
    <location>
        <begin position="131"/>
        <end position="149"/>
    </location>
</feature>
<sequence>MTDSFAGFLPETSLSLPESSRAGSGLATSSNSPARFRVMGRGAPPRPADTLPSSEASKSSPKSYPSASEPSYPFTSSSLASEIPPADSSKLTDLSEIDERRPPLPAWGVGPPSVSIRPDFIGVAGTAEDPLVILVFLLVSFLFLSFFFSKAR</sequence>
<gene>
    <name evidence="3" type="ORF">Pfra01_000431100</name>
</gene>
<feature type="region of interest" description="Disordered" evidence="1">
    <location>
        <begin position="1"/>
        <end position="106"/>
    </location>
</feature>
<dbReference type="Proteomes" id="UP001165121">
    <property type="component" value="Unassembled WGS sequence"/>
</dbReference>
<accession>A0A9W6X025</accession>
<organism evidence="3 4">
    <name type="scientific">Phytophthora fragariaefolia</name>
    <dbReference type="NCBI Taxonomy" id="1490495"/>
    <lineage>
        <taxon>Eukaryota</taxon>
        <taxon>Sar</taxon>
        <taxon>Stramenopiles</taxon>
        <taxon>Oomycota</taxon>
        <taxon>Peronosporomycetes</taxon>
        <taxon>Peronosporales</taxon>
        <taxon>Peronosporaceae</taxon>
        <taxon>Phytophthora</taxon>
    </lineage>
</organism>
<reference evidence="3" key="1">
    <citation type="submission" date="2023-04" db="EMBL/GenBank/DDBJ databases">
        <title>Phytophthora fragariaefolia NBRC 109709.</title>
        <authorList>
            <person name="Ichikawa N."/>
            <person name="Sato H."/>
            <person name="Tonouchi N."/>
        </authorList>
    </citation>
    <scope>NUCLEOTIDE SEQUENCE</scope>
    <source>
        <strain evidence="3">NBRC 109709</strain>
    </source>
</reference>
<dbReference type="AlphaFoldDB" id="A0A9W6X025"/>
<keyword evidence="2" id="KW-0812">Transmembrane</keyword>
<keyword evidence="2" id="KW-1133">Transmembrane helix</keyword>
<evidence type="ECO:0000256" key="1">
    <source>
        <dbReference type="SAM" id="MobiDB-lite"/>
    </source>
</evidence>